<keyword evidence="5" id="KW-0812">Transmembrane</keyword>
<evidence type="ECO:0000256" key="2">
    <source>
        <dbReference type="ARBA" id="ARBA00008919"/>
    </source>
</evidence>
<dbReference type="Gene3D" id="3.40.50.11660">
    <property type="entry name" value="Glycosyl transferase family 10, C-terminal domain"/>
    <property type="match status" value="1"/>
</dbReference>
<dbReference type="PANTHER" id="PTHR11929:SF226">
    <property type="entry name" value="ATP-DEPENDENT DNA HELICASE-RELATED"/>
    <property type="match status" value="1"/>
</dbReference>
<keyword evidence="5" id="KW-0472">Membrane</keyword>
<dbReference type="GO" id="GO:0046920">
    <property type="term" value="F:alpha-(1-&gt;3)-fucosyltransferase activity"/>
    <property type="evidence" value="ECO:0007669"/>
    <property type="project" value="TreeGrafter"/>
</dbReference>
<keyword evidence="5" id="KW-0333">Golgi apparatus</keyword>
<keyword evidence="3 5" id="KW-0328">Glycosyltransferase</keyword>
<evidence type="ECO:0000256" key="3">
    <source>
        <dbReference type="ARBA" id="ARBA00022676"/>
    </source>
</evidence>
<proteinExistence type="inferred from homology"/>
<keyword evidence="7" id="KW-1185">Reference proteome</keyword>
<evidence type="ECO:0000313" key="7">
    <source>
        <dbReference type="Proteomes" id="UP000887578"/>
    </source>
</evidence>
<accession>A0A914P3U9</accession>
<evidence type="ECO:0000313" key="8">
    <source>
        <dbReference type="WBParaSite" id="PDA_v2.g1253.t1"/>
    </source>
</evidence>
<dbReference type="Pfam" id="PF00852">
    <property type="entry name" value="Glyco_transf_10"/>
    <property type="match status" value="1"/>
</dbReference>
<reference evidence="8" key="1">
    <citation type="submission" date="2022-11" db="UniProtKB">
        <authorList>
            <consortium name="WormBaseParasite"/>
        </authorList>
    </citation>
    <scope>IDENTIFICATION</scope>
</reference>
<organism evidence="7 8">
    <name type="scientific">Panagrolaimus davidi</name>
    <dbReference type="NCBI Taxonomy" id="227884"/>
    <lineage>
        <taxon>Eukaryota</taxon>
        <taxon>Metazoa</taxon>
        <taxon>Ecdysozoa</taxon>
        <taxon>Nematoda</taxon>
        <taxon>Chromadorea</taxon>
        <taxon>Rhabditida</taxon>
        <taxon>Tylenchina</taxon>
        <taxon>Panagrolaimomorpha</taxon>
        <taxon>Panagrolaimoidea</taxon>
        <taxon>Panagrolaimidae</taxon>
        <taxon>Panagrolaimus</taxon>
    </lineage>
</organism>
<dbReference type="EC" id="2.4.1.-" evidence="5"/>
<dbReference type="GO" id="GO:0032580">
    <property type="term" value="C:Golgi cisterna membrane"/>
    <property type="evidence" value="ECO:0007669"/>
    <property type="project" value="UniProtKB-SubCell"/>
</dbReference>
<comment type="similarity">
    <text evidence="2 5">Belongs to the glycosyltransferase 10 family.</text>
</comment>
<evidence type="ECO:0000259" key="6">
    <source>
        <dbReference type="Pfam" id="PF00852"/>
    </source>
</evidence>
<name>A0A914P3U9_9BILA</name>
<evidence type="ECO:0000256" key="4">
    <source>
        <dbReference type="ARBA" id="ARBA00022679"/>
    </source>
</evidence>
<dbReference type="Proteomes" id="UP000887578">
    <property type="component" value="Unplaced"/>
</dbReference>
<dbReference type="WBParaSite" id="PDA_v2.g1253.t1">
    <property type="protein sequence ID" value="PDA_v2.g1253.t1"/>
    <property type="gene ID" value="PDA_v2.g1253"/>
</dbReference>
<dbReference type="PANTHER" id="PTHR11929">
    <property type="entry name" value="ALPHA- 1,3 -FUCOSYLTRANSFERASE"/>
    <property type="match status" value="1"/>
</dbReference>
<comment type="subcellular location">
    <subcellularLocation>
        <location evidence="5">Golgi apparatus</location>
        <location evidence="5">Golgi stack membrane</location>
        <topology evidence="5">Single-pass type II membrane protein</topology>
    </subcellularLocation>
</comment>
<feature type="domain" description="Fucosyltransferase C-terminal" evidence="6">
    <location>
        <begin position="17"/>
        <end position="95"/>
    </location>
</feature>
<protein>
    <recommendedName>
        <fullName evidence="5">Fucosyltransferase</fullName>
        <ecNumber evidence="5">2.4.1.-</ecNumber>
    </recommendedName>
</protein>
<keyword evidence="4 5" id="KW-0808">Transferase</keyword>
<dbReference type="AlphaFoldDB" id="A0A914P3U9"/>
<dbReference type="InterPro" id="IPR038577">
    <property type="entry name" value="GT10-like_C_sf"/>
</dbReference>
<dbReference type="InterPro" id="IPR001503">
    <property type="entry name" value="Glyco_trans_10"/>
</dbReference>
<evidence type="ECO:0000256" key="1">
    <source>
        <dbReference type="ARBA" id="ARBA00004922"/>
    </source>
</evidence>
<sequence>MPHEKGNESLVWTDKQLLLERHFFYLAFENSVCKDYITEKFWRLKDLIVPVVLKRSLLKGIVEDEYFIAADDFNSTKELVEKLIDVSKNLTEYKK</sequence>
<comment type="pathway">
    <text evidence="1">Protein modification; protein glycosylation.</text>
</comment>
<evidence type="ECO:0000256" key="5">
    <source>
        <dbReference type="RuleBase" id="RU003832"/>
    </source>
</evidence>
<dbReference type="InterPro" id="IPR055270">
    <property type="entry name" value="Glyco_tran_10_C"/>
</dbReference>
<dbReference type="SUPFAM" id="SSF53756">
    <property type="entry name" value="UDP-Glycosyltransferase/glycogen phosphorylase"/>
    <property type="match status" value="1"/>
</dbReference>